<accession>A0A075WJE2</accession>
<feature type="domain" description="LUD" evidence="1">
    <location>
        <begin position="77"/>
        <end position="120"/>
    </location>
</feature>
<evidence type="ECO:0000259" key="1">
    <source>
        <dbReference type="Pfam" id="PF02589"/>
    </source>
</evidence>
<dbReference type="Proteomes" id="UP000028501">
    <property type="component" value="Chromosome"/>
</dbReference>
<dbReference type="InterPro" id="IPR003741">
    <property type="entry name" value="LUD_dom"/>
</dbReference>
<dbReference type="SUPFAM" id="SSF100950">
    <property type="entry name" value="NagB/RpiA/CoA transferase-like"/>
    <property type="match status" value="1"/>
</dbReference>
<dbReference type="HOGENOM" id="CLU_2021384_0_0_2"/>
<dbReference type="Gene3D" id="3.40.50.10420">
    <property type="entry name" value="NagB/RpiA/CoA transferase-like"/>
    <property type="match status" value="1"/>
</dbReference>
<dbReference type="InterPro" id="IPR024185">
    <property type="entry name" value="FTHF_cligase-like_sf"/>
</dbReference>
<evidence type="ECO:0000313" key="2">
    <source>
        <dbReference type="EMBL" id="AIG97688.1"/>
    </source>
</evidence>
<dbReference type="InterPro" id="IPR037171">
    <property type="entry name" value="NagB/RpiA_transferase-like"/>
</dbReference>
<dbReference type="Pfam" id="PF02589">
    <property type="entry name" value="LUD_dom"/>
    <property type="match status" value="1"/>
</dbReference>
<evidence type="ECO:0000313" key="3">
    <source>
        <dbReference type="Proteomes" id="UP000028501"/>
    </source>
</evidence>
<organism evidence="2 3">
    <name type="scientific">Archaeoglobus fulgidus DSM 8774</name>
    <dbReference type="NCBI Taxonomy" id="1344584"/>
    <lineage>
        <taxon>Archaea</taxon>
        <taxon>Methanobacteriati</taxon>
        <taxon>Methanobacteriota</taxon>
        <taxon>Archaeoglobi</taxon>
        <taxon>Archaeoglobales</taxon>
        <taxon>Archaeoglobaceae</taxon>
        <taxon>Archaeoglobus</taxon>
    </lineage>
</organism>
<reference evidence="2 3" key="1">
    <citation type="submission" date="2013-07" db="EMBL/GenBank/DDBJ databases">
        <title>Genome of Archaeoglobus fulgidus.</title>
        <authorList>
            <person name="Fiebig A."/>
            <person name="Birkeland N.-K."/>
        </authorList>
    </citation>
    <scope>NUCLEOTIDE SEQUENCE [LARGE SCALE GENOMIC DNA]</scope>
    <source>
        <strain evidence="2 3">DSM 8774</strain>
    </source>
</reference>
<name>A0A075WJE2_ARCFL</name>
<protein>
    <recommendedName>
        <fullName evidence="1">LUD domain-containing protein</fullName>
    </recommendedName>
</protein>
<dbReference type="KEGG" id="afg:AFULGI_00008960"/>
<dbReference type="EMBL" id="CP006577">
    <property type="protein sequence ID" value="AIG97688.1"/>
    <property type="molecule type" value="Genomic_DNA"/>
</dbReference>
<proteinExistence type="predicted"/>
<sequence length="123" mass="13573">MKIVEALKANGVEVIITEKADVLIKNFENAHISYALSADEKTGVIFFGGFEEKMKAGLAEHHVAILKEEDVKENILLAYEHARRKSDVLFASSSASKTADIEGKTVFGMHGPRKFTVVLVVRK</sequence>
<dbReference type="AlphaFoldDB" id="A0A075WJE2"/>
<dbReference type="GeneID" id="24794410"/>
<gene>
    <name evidence="2" type="ORF">AFULGI_00008960</name>
</gene>
<dbReference type="RefSeq" id="WP_010878313.1">
    <property type="nucleotide sequence ID" value="NZ_CP006577.1"/>
</dbReference>